<sequence length="158" mass="17827">MTKIDNKGLTLVEMIIALGMTSFVMVLVFSILLGNIRNNNRIDNSNELQYQAQVISNFLNTEISQAYGFDYDDQEIILKDNDDDPGTTSPKIKFTLEANNTLYVEKTVIGTGKVPLAEDVVSFNLTSPDNNNIRYEVVLERGDSSYNLINVVYMRNMN</sequence>
<organism evidence="2 3">
    <name type="scientific">Dethiosulfatibacter aminovorans DSM 17477</name>
    <dbReference type="NCBI Taxonomy" id="1121476"/>
    <lineage>
        <taxon>Bacteria</taxon>
        <taxon>Bacillati</taxon>
        <taxon>Bacillota</taxon>
        <taxon>Tissierellia</taxon>
        <taxon>Dethiosulfatibacter</taxon>
    </lineage>
</organism>
<evidence type="ECO:0000256" key="1">
    <source>
        <dbReference type="SAM" id="Phobius"/>
    </source>
</evidence>
<feature type="transmembrane region" description="Helical" evidence="1">
    <location>
        <begin position="15"/>
        <end position="36"/>
    </location>
</feature>
<dbReference type="PROSITE" id="PS00409">
    <property type="entry name" value="PROKAR_NTER_METHYL"/>
    <property type="match status" value="1"/>
</dbReference>
<proteinExistence type="predicted"/>
<name>A0A1M6D8E9_9FIRM</name>
<accession>A0A1M6D8E9</accession>
<keyword evidence="1" id="KW-1133">Transmembrane helix</keyword>
<evidence type="ECO:0000313" key="2">
    <source>
        <dbReference type="EMBL" id="SHI69502.1"/>
    </source>
</evidence>
<dbReference type="RefSeq" id="WP_073047576.1">
    <property type="nucleotide sequence ID" value="NZ_FQZL01000006.1"/>
</dbReference>
<dbReference type="InterPro" id="IPR012902">
    <property type="entry name" value="N_methyl_site"/>
</dbReference>
<dbReference type="AlphaFoldDB" id="A0A1M6D8E9"/>
<dbReference type="STRING" id="1121476.SAMN02745751_00819"/>
<gene>
    <name evidence="2" type="ORF">SAMN02745751_00819</name>
</gene>
<keyword evidence="1" id="KW-0812">Transmembrane</keyword>
<evidence type="ECO:0008006" key="4">
    <source>
        <dbReference type="Google" id="ProtNLM"/>
    </source>
</evidence>
<dbReference type="Proteomes" id="UP000184052">
    <property type="component" value="Unassembled WGS sequence"/>
</dbReference>
<keyword evidence="1" id="KW-0472">Membrane</keyword>
<reference evidence="2 3" key="1">
    <citation type="submission" date="2016-11" db="EMBL/GenBank/DDBJ databases">
        <authorList>
            <person name="Jaros S."/>
            <person name="Januszkiewicz K."/>
            <person name="Wedrychowicz H."/>
        </authorList>
    </citation>
    <scope>NUCLEOTIDE SEQUENCE [LARGE SCALE GENOMIC DNA]</scope>
    <source>
        <strain evidence="2 3">DSM 17477</strain>
    </source>
</reference>
<evidence type="ECO:0000313" key="3">
    <source>
        <dbReference type="Proteomes" id="UP000184052"/>
    </source>
</evidence>
<keyword evidence="3" id="KW-1185">Reference proteome</keyword>
<protein>
    <recommendedName>
        <fullName evidence="4">Prepilin-type N-terminal cleavage/methylation domain-containing protein</fullName>
    </recommendedName>
</protein>
<dbReference type="EMBL" id="FQZL01000006">
    <property type="protein sequence ID" value="SHI69502.1"/>
    <property type="molecule type" value="Genomic_DNA"/>
</dbReference>